<accession>A0A4S8RKE1</accession>
<sequence>MRKGVIYCFLGLFLIWAPVNIWAQNVETADKEDFSRYLEDQFYIGLGYNLLLNRPNNTVQRNLSYNLQTGFIKDIPLNLKRTVGLGIGLGYAVNSYYSTIVAAKEGDAILYEVMDQADFKRSKLETHAVEFPVELRWRTSTPEEYKFWRIYAGMKFGYVFSGRSKLVMDSGSTSFSNTDVQQFQYGLILNFGYNTWNIHAYYGLNPLLEESVQLQSGESVDMRALRIGLIFYIL</sequence>
<comment type="caution">
    <text evidence="2">The sequence shown here is derived from an EMBL/GenBank/DDBJ whole genome shotgun (WGS) entry which is preliminary data.</text>
</comment>
<dbReference type="OrthoDB" id="959017at2"/>
<dbReference type="Pfam" id="PF13568">
    <property type="entry name" value="OMP_b-brl_2"/>
    <property type="match status" value="1"/>
</dbReference>
<dbReference type="Proteomes" id="UP000310406">
    <property type="component" value="Unassembled WGS sequence"/>
</dbReference>
<evidence type="ECO:0000259" key="1">
    <source>
        <dbReference type="Pfam" id="PF13568"/>
    </source>
</evidence>
<reference evidence="2 3" key="1">
    <citation type="submission" date="2019-03" db="EMBL/GenBank/DDBJ databases">
        <title>Muricauda SCR12 sp.nov, a marine bacterium isolated from Pacific Ocean:the Okinawa trough.</title>
        <authorList>
            <person name="Liu L."/>
        </authorList>
    </citation>
    <scope>NUCLEOTIDE SEQUENCE [LARGE SCALE GENOMIC DNA]</scope>
    <source>
        <strain evidence="2 3">SCR12</strain>
    </source>
</reference>
<organism evidence="2 3">
    <name type="scientific">Flagellimonas alvinocaridis</name>
    <dbReference type="NCBI Taxonomy" id="2530200"/>
    <lineage>
        <taxon>Bacteria</taxon>
        <taxon>Pseudomonadati</taxon>
        <taxon>Bacteroidota</taxon>
        <taxon>Flavobacteriia</taxon>
        <taxon>Flavobacteriales</taxon>
        <taxon>Flavobacteriaceae</taxon>
        <taxon>Flagellimonas</taxon>
    </lineage>
</organism>
<proteinExistence type="predicted"/>
<gene>
    <name evidence="2" type="ORF">EZV76_11270</name>
</gene>
<keyword evidence="3" id="KW-1185">Reference proteome</keyword>
<protein>
    <submittedName>
        <fullName evidence="2">PorT family protein</fullName>
    </submittedName>
</protein>
<dbReference type="InterPro" id="IPR025665">
    <property type="entry name" value="Beta-barrel_OMP_2"/>
</dbReference>
<dbReference type="EMBL" id="SNTZ01000005">
    <property type="protein sequence ID" value="THV58928.1"/>
    <property type="molecule type" value="Genomic_DNA"/>
</dbReference>
<evidence type="ECO:0000313" key="3">
    <source>
        <dbReference type="Proteomes" id="UP000310406"/>
    </source>
</evidence>
<dbReference type="AlphaFoldDB" id="A0A4S8RKE1"/>
<evidence type="ECO:0000313" key="2">
    <source>
        <dbReference type="EMBL" id="THV58928.1"/>
    </source>
</evidence>
<name>A0A4S8RKE1_9FLAO</name>
<feature type="domain" description="Outer membrane protein beta-barrel" evidence="1">
    <location>
        <begin position="23"/>
        <end position="208"/>
    </location>
</feature>